<sequence length="330" mass="38328">MVNTEPSTTNFQCLTHTWYLAADMQMYIFAPLFLIPLLFSPVTGYCLGVFLIILFAGINYAVYAKYDLPANYIGFFDEIYNREKLTYYDNLVYYAVWNRCTPYLIGIYTGYFLSKTKSKKLHLNWVYIVLLWTGSFLAACGCVYGLYDYIQGPSHKISSFASASYSYWSRIGWALAIAWVVIACEKNWAGPIKNFLEQGLWLPFDRLTYCMYLTHAISIPLVYALDGRPILFVSSQHAYIREAIPVFVVTLTMAFLWCVFIEMPFAKLEVTLVGLLMQKRLQGMSTLKQKDKHLDNKEEHNLESQQHFEPQKICCKTVDVNNREENNYRF</sequence>
<feature type="transmembrane region" description="Helical" evidence="1">
    <location>
        <begin position="18"/>
        <end position="38"/>
    </location>
</feature>
<dbReference type="InterPro" id="IPR052728">
    <property type="entry name" value="O2_lipid_transport_reg"/>
</dbReference>
<dbReference type="InterPro" id="IPR002656">
    <property type="entry name" value="Acyl_transf_3_dom"/>
</dbReference>
<evidence type="ECO:0000256" key="1">
    <source>
        <dbReference type="SAM" id="Phobius"/>
    </source>
</evidence>
<dbReference type="Pfam" id="PF01757">
    <property type="entry name" value="Acyl_transf_3"/>
    <property type="match status" value="1"/>
</dbReference>
<dbReference type="GO" id="GO:0016747">
    <property type="term" value="F:acyltransferase activity, transferring groups other than amino-acyl groups"/>
    <property type="evidence" value="ECO:0007669"/>
    <property type="project" value="InterPro"/>
</dbReference>
<evidence type="ECO:0000259" key="2">
    <source>
        <dbReference type="Pfam" id="PF01757"/>
    </source>
</evidence>
<evidence type="ECO:0000313" key="3">
    <source>
        <dbReference type="EMBL" id="VDD90191.1"/>
    </source>
</evidence>
<feature type="domain" description="Acyltransferase 3" evidence="2">
    <location>
        <begin position="11"/>
        <end position="262"/>
    </location>
</feature>
<keyword evidence="1" id="KW-1133">Transmembrane helix</keyword>
<dbReference type="AlphaFoldDB" id="A0A0N4V531"/>
<dbReference type="EMBL" id="UXUI01008007">
    <property type="protein sequence ID" value="VDD90191.1"/>
    <property type="molecule type" value="Genomic_DNA"/>
</dbReference>
<keyword evidence="1" id="KW-0472">Membrane</keyword>
<evidence type="ECO:0000313" key="4">
    <source>
        <dbReference type="Proteomes" id="UP000274131"/>
    </source>
</evidence>
<dbReference type="OrthoDB" id="207378at2759"/>
<protein>
    <submittedName>
        <fullName evidence="5">Acyl_transf_3 domain-containing protein</fullName>
    </submittedName>
</protein>
<dbReference type="PANTHER" id="PTHR11161">
    <property type="entry name" value="O-ACYLTRANSFERASE"/>
    <property type="match status" value="1"/>
</dbReference>
<evidence type="ECO:0000313" key="5">
    <source>
        <dbReference type="WBParaSite" id="EVEC_0000531101-mRNA-1"/>
    </source>
</evidence>
<dbReference type="PANTHER" id="PTHR11161:SF0">
    <property type="entry name" value="O-ACYLTRANSFERASE LIKE PROTEIN"/>
    <property type="match status" value="1"/>
</dbReference>
<dbReference type="Proteomes" id="UP000274131">
    <property type="component" value="Unassembled WGS sequence"/>
</dbReference>
<name>A0A0N4V531_ENTVE</name>
<keyword evidence="4" id="KW-1185">Reference proteome</keyword>
<organism evidence="5">
    <name type="scientific">Enterobius vermicularis</name>
    <name type="common">Human pinworm</name>
    <dbReference type="NCBI Taxonomy" id="51028"/>
    <lineage>
        <taxon>Eukaryota</taxon>
        <taxon>Metazoa</taxon>
        <taxon>Ecdysozoa</taxon>
        <taxon>Nematoda</taxon>
        <taxon>Chromadorea</taxon>
        <taxon>Rhabditida</taxon>
        <taxon>Spirurina</taxon>
        <taxon>Oxyuridomorpha</taxon>
        <taxon>Oxyuroidea</taxon>
        <taxon>Oxyuridae</taxon>
        <taxon>Enterobius</taxon>
    </lineage>
</organism>
<accession>A0A0N4V531</accession>
<feature type="transmembrane region" description="Helical" evidence="1">
    <location>
        <begin position="167"/>
        <end position="185"/>
    </location>
</feature>
<proteinExistence type="predicted"/>
<feature type="transmembrane region" description="Helical" evidence="1">
    <location>
        <begin position="243"/>
        <end position="261"/>
    </location>
</feature>
<reference evidence="5" key="1">
    <citation type="submission" date="2017-02" db="UniProtKB">
        <authorList>
            <consortium name="WormBaseParasite"/>
        </authorList>
    </citation>
    <scope>IDENTIFICATION</scope>
</reference>
<keyword evidence="1" id="KW-0812">Transmembrane</keyword>
<feature type="transmembrane region" description="Helical" evidence="1">
    <location>
        <begin position="45"/>
        <end position="63"/>
    </location>
</feature>
<feature type="transmembrane region" description="Helical" evidence="1">
    <location>
        <begin position="125"/>
        <end position="147"/>
    </location>
</feature>
<reference evidence="3 4" key="2">
    <citation type="submission" date="2018-10" db="EMBL/GenBank/DDBJ databases">
        <authorList>
            <consortium name="Pathogen Informatics"/>
        </authorList>
    </citation>
    <scope>NUCLEOTIDE SEQUENCE [LARGE SCALE GENOMIC DNA]</scope>
</reference>
<feature type="transmembrane region" description="Helical" evidence="1">
    <location>
        <begin position="206"/>
        <end position="223"/>
    </location>
</feature>
<gene>
    <name evidence="3" type="ORF">EVEC_LOCUS4942</name>
</gene>
<dbReference type="WBParaSite" id="EVEC_0000531101-mRNA-1">
    <property type="protein sequence ID" value="EVEC_0000531101-mRNA-1"/>
    <property type="gene ID" value="EVEC_0000531101"/>
</dbReference>
<feature type="transmembrane region" description="Helical" evidence="1">
    <location>
        <begin position="91"/>
        <end position="113"/>
    </location>
</feature>